<name>A0A2P2QFG8_RHIMU</name>
<dbReference type="AlphaFoldDB" id="A0A2P2QFG8"/>
<dbReference type="EMBL" id="GGEC01085160">
    <property type="protein sequence ID" value="MBX65644.1"/>
    <property type="molecule type" value="Transcribed_RNA"/>
</dbReference>
<reference evidence="1" key="1">
    <citation type="submission" date="2018-02" db="EMBL/GenBank/DDBJ databases">
        <title>Rhizophora mucronata_Transcriptome.</title>
        <authorList>
            <person name="Meera S.P."/>
            <person name="Sreeshan A."/>
            <person name="Augustine A."/>
        </authorList>
    </citation>
    <scope>NUCLEOTIDE SEQUENCE</scope>
    <source>
        <tissue evidence="1">Leaf</tissue>
    </source>
</reference>
<organism evidence="1">
    <name type="scientific">Rhizophora mucronata</name>
    <name type="common">Asiatic mangrove</name>
    <dbReference type="NCBI Taxonomy" id="61149"/>
    <lineage>
        <taxon>Eukaryota</taxon>
        <taxon>Viridiplantae</taxon>
        <taxon>Streptophyta</taxon>
        <taxon>Embryophyta</taxon>
        <taxon>Tracheophyta</taxon>
        <taxon>Spermatophyta</taxon>
        <taxon>Magnoliopsida</taxon>
        <taxon>eudicotyledons</taxon>
        <taxon>Gunneridae</taxon>
        <taxon>Pentapetalae</taxon>
        <taxon>rosids</taxon>
        <taxon>fabids</taxon>
        <taxon>Malpighiales</taxon>
        <taxon>Rhizophoraceae</taxon>
        <taxon>Rhizophora</taxon>
    </lineage>
</organism>
<evidence type="ECO:0000313" key="1">
    <source>
        <dbReference type="EMBL" id="MBX65644.1"/>
    </source>
</evidence>
<protein>
    <submittedName>
        <fullName evidence="1">Uncharacterized protein</fullName>
    </submittedName>
</protein>
<proteinExistence type="predicted"/>
<sequence length="59" mass="7025">MLPIKHLKGACIFVVHEHDPRLGTWTYRYQEDTRLSCSRATPQHLRLPPIMIQNQHRHP</sequence>
<accession>A0A2P2QFG8</accession>